<accession>A0A3D9FSJ9</accession>
<dbReference type="AlphaFoldDB" id="A0A3D9FSJ9"/>
<protein>
    <submittedName>
        <fullName evidence="1">Putative SnoaL-like aldol condensation-catalyzing enzyme</fullName>
    </submittedName>
</protein>
<dbReference type="SUPFAM" id="SSF54427">
    <property type="entry name" value="NTF2-like"/>
    <property type="match status" value="1"/>
</dbReference>
<dbReference type="EMBL" id="QRDQ01000009">
    <property type="protein sequence ID" value="RED23551.1"/>
    <property type="molecule type" value="Genomic_DNA"/>
</dbReference>
<reference evidence="1 2" key="1">
    <citation type="submission" date="2018-07" db="EMBL/GenBank/DDBJ databases">
        <title>Genomic Encyclopedia of Archaeal and Bacterial Type Strains, Phase II (KMG-II): from individual species to whole genera.</title>
        <authorList>
            <person name="Goeker M."/>
        </authorList>
    </citation>
    <scope>NUCLEOTIDE SEQUENCE [LARGE SCALE GENOMIC DNA]</scope>
    <source>
        <strain evidence="1 2">DSM 25795</strain>
    </source>
</reference>
<dbReference type="Pfam" id="PF07366">
    <property type="entry name" value="SnoaL"/>
    <property type="match status" value="1"/>
</dbReference>
<dbReference type="Gene3D" id="3.10.450.50">
    <property type="match status" value="1"/>
</dbReference>
<evidence type="ECO:0000313" key="2">
    <source>
        <dbReference type="Proteomes" id="UP000257004"/>
    </source>
</evidence>
<dbReference type="InterPro" id="IPR009959">
    <property type="entry name" value="Cyclase_SnoaL-like"/>
</dbReference>
<comment type="caution">
    <text evidence="1">The sequence shown here is derived from an EMBL/GenBank/DDBJ whole genome shotgun (WGS) entry which is preliminary data.</text>
</comment>
<dbReference type="GO" id="GO:0030638">
    <property type="term" value="P:polyketide metabolic process"/>
    <property type="evidence" value="ECO:0007669"/>
    <property type="project" value="InterPro"/>
</dbReference>
<keyword evidence="2" id="KW-1185">Reference proteome</keyword>
<evidence type="ECO:0000313" key="1">
    <source>
        <dbReference type="EMBL" id="RED23551.1"/>
    </source>
</evidence>
<name>A0A3D9FSJ9_9FLAO</name>
<sequence length="129" mass="14809">MLLQPEIMTKKEIAQDFLKLAASGHSHEAFRLYVSKNFKHHNAYFKGDAQTLMLAMEESSRTNPNKIFKIHHILEDEKLVAVHSHLKQNSKDIGFAVVHILKFKGDKIVELWDLGQPIPTETINENGMF</sequence>
<proteinExistence type="predicted"/>
<dbReference type="InterPro" id="IPR032710">
    <property type="entry name" value="NTF2-like_dom_sf"/>
</dbReference>
<gene>
    <name evidence="1" type="ORF">BD847_2611</name>
</gene>
<organism evidence="1 2">
    <name type="scientific">Flavobacterium cutihirudinis</name>
    <dbReference type="NCBI Taxonomy" id="1265740"/>
    <lineage>
        <taxon>Bacteria</taxon>
        <taxon>Pseudomonadati</taxon>
        <taxon>Bacteroidota</taxon>
        <taxon>Flavobacteriia</taxon>
        <taxon>Flavobacteriales</taxon>
        <taxon>Flavobacteriaceae</taxon>
        <taxon>Flavobacterium</taxon>
    </lineage>
</organism>
<dbReference type="Proteomes" id="UP000257004">
    <property type="component" value="Unassembled WGS sequence"/>
</dbReference>